<protein>
    <submittedName>
        <fullName evidence="1">Uncharacterized protein</fullName>
    </submittedName>
</protein>
<keyword evidence="2" id="KW-1185">Reference proteome</keyword>
<proteinExistence type="predicted"/>
<dbReference type="RefSeq" id="WP_074891870.1">
    <property type="nucleotide sequence ID" value="NZ_FOXO01000044.1"/>
</dbReference>
<reference evidence="2" key="1">
    <citation type="submission" date="2016-10" db="EMBL/GenBank/DDBJ databases">
        <authorList>
            <person name="Varghese N."/>
            <person name="Submissions S."/>
        </authorList>
    </citation>
    <scope>NUCLEOTIDE SEQUENCE [LARGE SCALE GENOMIC DNA]</scope>
    <source>
        <strain evidence="2">P18</strain>
    </source>
</reference>
<evidence type="ECO:0000313" key="1">
    <source>
        <dbReference type="EMBL" id="SFQ42540.1"/>
    </source>
</evidence>
<dbReference type="Proteomes" id="UP000182624">
    <property type="component" value="Unassembled WGS sequence"/>
</dbReference>
<organism evidence="1 2">
    <name type="scientific">Butyrivibrio proteoclasticus</name>
    <dbReference type="NCBI Taxonomy" id="43305"/>
    <lineage>
        <taxon>Bacteria</taxon>
        <taxon>Bacillati</taxon>
        <taxon>Bacillota</taxon>
        <taxon>Clostridia</taxon>
        <taxon>Lachnospirales</taxon>
        <taxon>Lachnospiraceae</taxon>
        <taxon>Butyrivibrio</taxon>
    </lineage>
</organism>
<dbReference type="OrthoDB" id="2005343at2"/>
<name>A0A1I5YEJ4_9FIRM</name>
<dbReference type="PROSITE" id="PS51257">
    <property type="entry name" value="PROKAR_LIPOPROTEIN"/>
    <property type="match status" value="1"/>
</dbReference>
<evidence type="ECO:0000313" key="2">
    <source>
        <dbReference type="Proteomes" id="UP000182624"/>
    </source>
</evidence>
<dbReference type="AlphaFoldDB" id="A0A1I5YEJ4"/>
<gene>
    <name evidence="1" type="ORF">SAMN04487928_14437</name>
</gene>
<accession>A0A1I5YEJ4</accession>
<dbReference type="EMBL" id="FOXO01000044">
    <property type="protein sequence ID" value="SFQ42540.1"/>
    <property type="molecule type" value="Genomic_DNA"/>
</dbReference>
<sequence>MIASARKQTFDMIYFFAVGGACNVDPRISKSILYIYSLDKYHHQTNNYTGSERENIELFFRHFKQKIRDEIEKYDCDNKALLEKLYS</sequence>